<feature type="coiled-coil region" evidence="1">
    <location>
        <begin position="128"/>
        <end position="155"/>
    </location>
</feature>
<keyword evidence="1" id="KW-0175">Coiled coil</keyword>
<evidence type="ECO:0000313" key="4">
    <source>
        <dbReference type="Proteomes" id="UP000323410"/>
    </source>
</evidence>
<proteinExistence type="predicted"/>
<evidence type="ECO:0000256" key="2">
    <source>
        <dbReference type="SAM" id="MobiDB-lite"/>
    </source>
</evidence>
<dbReference type="OrthoDB" id="4391631at2"/>
<accession>A0A5D0XQP8</accession>
<organism evidence="3 4">
    <name type="scientific">Arthrobacter echini</name>
    <dbReference type="NCBI Taxonomy" id="1529066"/>
    <lineage>
        <taxon>Bacteria</taxon>
        <taxon>Bacillati</taxon>
        <taxon>Actinomycetota</taxon>
        <taxon>Actinomycetes</taxon>
        <taxon>Micrococcales</taxon>
        <taxon>Micrococcaceae</taxon>
        <taxon>Arthrobacter</taxon>
    </lineage>
</organism>
<dbReference type="EMBL" id="VSLD01000003">
    <property type="protein sequence ID" value="TYC98821.1"/>
    <property type="molecule type" value="Genomic_DNA"/>
</dbReference>
<dbReference type="AlphaFoldDB" id="A0A5D0XQP8"/>
<dbReference type="Proteomes" id="UP000323410">
    <property type="component" value="Unassembled WGS sequence"/>
</dbReference>
<name>A0A5D0XQP8_9MICC</name>
<protein>
    <submittedName>
        <fullName evidence="3">Uncharacterized protein</fullName>
    </submittedName>
</protein>
<evidence type="ECO:0000313" key="3">
    <source>
        <dbReference type="EMBL" id="TYC98821.1"/>
    </source>
</evidence>
<dbReference type="RefSeq" id="WP_148600605.1">
    <property type="nucleotide sequence ID" value="NZ_VSLD01000003.1"/>
</dbReference>
<evidence type="ECO:0000256" key="1">
    <source>
        <dbReference type="SAM" id="Coils"/>
    </source>
</evidence>
<keyword evidence="4" id="KW-1185">Reference proteome</keyword>
<reference evidence="3 4" key="1">
    <citation type="submission" date="2019-08" db="EMBL/GenBank/DDBJ databases">
        <title>Genone of Arthrobacter echini P9.</title>
        <authorList>
            <person name="Bowman J.P."/>
        </authorList>
    </citation>
    <scope>NUCLEOTIDE SEQUENCE [LARGE SCALE GENOMIC DNA]</scope>
    <source>
        <strain evidence="3 4">P9</strain>
    </source>
</reference>
<comment type="caution">
    <text evidence="3">The sequence shown here is derived from an EMBL/GenBank/DDBJ whole genome shotgun (WGS) entry which is preliminary data.</text>
</comment>
<sequence length="427" mass="45828">MEKPNQELGLFISGDEVAVVGSTNTVQRFIRDLAVRTDLTQKAKTATIEAVAAATGLNVLADSSTTGATFTMTAESAALLKKYREYNPDGPVAGIIRGVKGQIASTAKFEPAQVNPMMVSNVAALSAAAALKAALADLEKLVEAMDVKLDRLLSDNRAKALGDVQGITMVLEKAYTLYQETNRISETTWAQIANHGTSLGQASSHALNQLDFIADSLISGSATDRSNAITAASKTDIRSWLVLLAACSANQDRFDALEVAHVAKAEPNDVDPHLRAIKEAELRRRALIAVHLQKLNDAVSLISEVNDFSRVVSPLRSRATLNAAEKIQTDVACYANVYKLDGLVYGKVERESWRKSLSDLTTHTKDMVGTAGGSLPGAVSKIGPHVQKLREIERPRLTRSGRARSELVERPGVIQGQHSVSPPPDKS</sequence>
<feature type="region of interest" description="Disordered" evidence="2">
    <location>
        <begin position="393"/>
        <end position="427"/>
    </location>
</feature>
<gene>
    <name evidence="3" type="ORF">FQ377_07320</name>
</gene>